<keyword evidence="2" id="KW-1185">Reference proteome</keyword>
<dbReference type="SUPFAM" id="SSF51182">
    <property type="entry name" value="RmlC-like cupins"/>
    <property type="match status" value="1"/>
</dbReference>
<organism evidence="1 2">
    <name type="scientific">Trujillonella endophytica</name>
    <dbReference type="NCBI Taxonomy" id="673521"/>
    <lineage>
        <taxon>Bacteria</taxon>
        <taxon>Bacillati</taxon>
        <taxon>Actinomycetota</taxon>
        <taxon>Actinomycetes</taxon>
        <taxon>Geodermatophilales</taxon>
        <taxon>Geodermatophilaceae</taxon>
        <taxon>Trujillonella</taxon>
    </lineage>
</organism>
<evidence type="ECO:0000313" key="1">
    <source>
        <dbReference type="EMBL" id="SEO82880.1"/>
    </source>
</evidence>
<protein>
    <recommendedName>
        <fullName evidence="3">Cupin domain-containing protein</fullName>
    </recommendedName>
</protein>
<dbReference type="RefSeq" id="WP_091942437.1">
    <property type="nucleotide sequence ID" value="NZ_FOEE01000005.1"/>
</dbReference>
<dbReference type="STRING" id="673521.SAMN05660991_01880"/>
<reference evidence="2" key="1">
    <citation type="submission" date="2016-10" db="EMBL/GenBank/DDBJ databases">
        <authorList>
            <person name="Varghese N."/>
            <person name="Submissions S."/>
        </authorList>
    </citation>
    <scope>NUCLEOTIDE SEQUENCE [LARGE SCALE GENOMIC DNA]</scope>
    <source>
        <strain evidence="2">DSM 45413</strain>
    </source>
</reference>
<name>A0A1H8SVU9_9ACTN</name>
<dbReference type="InterPro" id="IPR014710">
    <property type="entry name" value="RmlC-like_jellyroll"/>
</dbReference>
<evidence type="ECO:0000313" key="2">
    <source>
        <dbReference type="Proteomes" id="UP000198960"/>
    </source>
</evidence>
<evidence type="ECO:0008006" key="3">
    <source>
        <dbReference type="Google" id="ProtNLM"/>
    </source>
</evidence>
<dbReference type="InterPro" id="IPR011051">
    <property type="entry name" value="RmlC_Cupin_sf"/>
</dbReference>
<dbReference type="OrthoDB" id="3212204at2"/>
<sequence length="143" mass="15650">MDAPVDGATLDAAPPKAYAFDVAAIEGHSNAELMKDMPDAEEMFALLGRDLVTKVLVQTPQLSVYHESARPGERVKAHRHGVYQVDYVLRGELRFGSRRVTAGMGFFIPDTLYSWIAGDEGAEWIEIHSGLGGIFTTPRESDA</sequence>
<dbReference type="AlphaFoldDB" id="A0A1H8SVU9"/>
<gene>
    <name evidence="1" type="ORF">SAMN05660991_01880</name>
</gene>
<accession>A0A1H8SVU9</accession>
<dbReference type="Proteomes" id="UP000198960">
    <property type="component" value="Unassembled WGS sequence"/>
</dbReference>
<dbReference type="EMBL" id="FOEE01000005">
    <property type="protein sequence ID" value="SEO82880.1"/>
    <property type="molecule type" value="Genomic_DNA"/>
</dbReference>
<dbReference type="Gene3D" id="2.60.120.10">
    <property type="entry name" value="Jelly Rolls"/>
    <property type="match status" value="1"/>
</dbReference>
<proteinExistence type="predicted"/>